<evidence type="ECO:0000313" key="8">
    <source>
        <dbReference type="EMBL" id="MFD2675451.1"/>
    </source>
</evidence>
<evidence type="ECO:0000313" key="9">
    <source>
        <dbReference type="Proteomes" id="UP001597453"/>
    </source>
</evidence>
<evidence type="ECO:0000256" key="6">
    <source>
        <dbReference type="SAM" id="MobiDB-lite"/>
    </source>
</evidence>
<keyword evidence="9" id="KW-1185">Reference proteome</keyword>
<dbReference type="InterPro" id="IPR025971">
    <property type="entry name" value="LppP/LprE"/>
</dbReference>
<comment type="caution">
    <text evidence="8">The sequence shown here is derived from an EMBL/GenBank/DDBJ whole genome shotgun (WGS) entry which is preliminary data.</text>
</comment>
<accession>A0ABW5RK32</accession>
<evidence type="ECO:0000256" key="2">
    <source>
        <dbReference type="ARBA" id="ARBA00022729"/>
    </source>
</evidence>
<feature type="region of interest" description="Disordered" evidence="6">
    <location>
        <begin position="180"/>
        <end position="247"/>
    </location>
</feature>
<proteinExistence type="predicted"/>
<feature type="compositionally biased region" description="Low complexity" evidence="6">
    <location>
        <begin position="36"/>
        <end position="46"/>
    </location>
</feature>
<dbReference type="PROSITE" id="PS51257">
    <property type="entry name" value="PROKAR_LIPOPROTEIN"/>
    <property type="match status" value="1"/>
</dbReference>
<name>A0ABW5RK32_9MICO</name>
<keyword evidence="3" id="KW-0472">Membrane</keyword>
<keyword evidence="1" id="KW-1003">Cell membrane</keyword>
<keyword evidence="5 8" id="KW-0449">Lipoprotein</keyword>
<feature type="signal peptide" evidence="7">
    <location>
        <begin position="1"/>
        <end position="24"/>
    </location>
</feature>
<dbReference type="Proteomes" id="UP001597453">
    <property type="component" value="Unassembled WGS sequence"/>
</dbReference>
<evidence type="ECO:0000256" key="5">
    <source>
        <dbReference type="ARBA" id="ARBA00023288"/>
    </source>
</evidence>
<sequence length="360" mass="37046">MRERRIWPLVAAATSTLLVLVGCASETPATSESVAPTQSVTPTSTPTPTPECGTASAEEAMASAVDEMALPLPDRTDVGWAVELAETDDYDPCAALSWAVVTARGATVSSPSAVVLFHYGEFVGTATEQSFGWAPMVERVDDATIEVTFRWAGPGESNAEASQTATSTLTWDDEAGAVVRTGDVPDYSDGRDRTGETEGQVGPFGMKDSTGNTGEDTSAAFPGAGGAIPSDATEATETRQASADPADTEAIIQTESGSIKCDVNAGESGVHCMVQTWCDAGGDCSVQLGVNDTEPTFMGGESFPSAMQKQLSPQAIGSGEAVYYGDIVCGAPGSDALVCWSTVTGAGFTYSGEQSAFTAF</sequence>
<reference evidence="9" key="1">
    <citation type="journal article" date="2019" name="Int. J. Syst. Evol. Microbiol.">
        <title>The Global Catalogue of Microorganisms (GCM) 10K type strain sequencing project: providing services to taxonomists for standard genome sequencing and annotation.</title>
        <authorList>
            <consortium name="The Broad Institute Genomics Platform"/>
            <consortium name="The Broad Institute Genome Sequencing Center for Infectious Disease"/>
            <person name="Wu L."/>
            <person name="Ma J."/>
        </authorList>
    </citation>
    <scope>NUCLEOTIDE SEQUENCE [LARGE SCALE GENOMIC DNA]</scope>
    <source>
        <strain evidence="9">TISTR 1511</strain>
    </source>
</reference>
<dbReference type="Pfam" id="PF14041">
    <property type="entry name" value="Lipoprotein_21"/>
    <property type="match status" value="1"/>
</dbReference>
<organism evidence="8 9">
    <name type="scientific">Gulosibacter bifidus</name>
    <dbReference type="NCBI Taxonomy" id="272239"/>
    <lineage>
        <taxon>Bacteria</taxon>
        <taxon>Bacillati</taxon>
        <taxon>Actinomycetota</taxon>
        <taxon>Actinomycetes</taxon>
        <taxon>Micrococcales</taxon>
        <taxon>Microbacteriaceae</taxon>
        <taxon>Gulosibacter</taxon>
    </lineage>
</organism>
<evidence type="ECO:0000256" key="7">
    <source>
        <dbReference type="SAM" id="SignalP"/>
    </source>
</evidence>
<evidence type="ECO:0000256" key="1">
    <source>
        <dbReference type="ARBA" id="ARBA00022475"/>
    </source>
</evidence>
<gene>
    <name evidence="8" type="ORF">ACFSUQ_09125</name>
</gene>
<evidence type="ECO:0000256" key="4">
    <source>
        <dbReference type="ARBA" id="ARBA00023139"/>
    </source>
</evidence>
<protein>
    <submittedName>
        <fullName evidence="8">LppP/LprE family lipoprotein</fullName>
    </submittedName>
</protein>
<dbReference type="EMBL" id="JBHUNF010000009">
    <property type="protein sequence ID" value="MFD2675451.1"/>
    <property type="molecule type" value="Genomic_DNA"/>
</dbReference>
<keyword evidence="2 7" id="KW-0732">Signal</keyword>
<feature type="chain" id="PRO_5045851829" evidence="7">
    <location>
        <begin position="25"/>
        <end position="360"/>
    </location>
</feature>
<feature type="region of interest" description="Disordered" evidence="6">
    <location>
        <begin position="30"/>
        <end position="54"/>
    </location>
</feature>
<dbReference type="RefSeq" id="WP_066058244.1">
    <property type="nucleotide sequence ID" value="NZ_JBHUNF010000009.1"/>
</dbReference>
<evidence type="ECO:0000256" key="3">
    <source>
        <dbReference type="ARBA" id="ARBA00023136"/>
    </source>
</evidence>
<keyword evidence="4" id="KW-0564">Palmitate</keyword>